<keyword evidence="1" id="KW-0732">Signal</keyword>
<keyword evidence="3" id="KW-1185">Reference proteome</keyword>
<dbReference type="EMBL" id="JAEQNA010000009">
    <property type="protein sequence ID" value="MBL0422633.1"/>
    <property type="molecule type" value="Genomic_DNA"/>
</dbReference>
<protein>
    <submittedName>
        <fullName evidence="2">Uncharacterized protein</fullName>
    </submittedName>
</protein>
<proteinExistence type="predicted"/>
<feature type="signal peptide" evidence="1">
    <location>
        <begin position="1"/>
        <end position="46"/>
    </location>
</feature>
<dbReference type="RefSeq" id="WP_201685742.1">
    <property type="nucleotide sequence ID" value="NZ_JAEQNA010000009.1"/>
</dbReference>
<comment type="caution">
    <text evidence="2">The sequence shown here is derived from an EMBL/GenBank/DDBJ whole genome shotgun (WGS) entry which is preliminary data.</text>
</comment>
<evidence type="ECO:0000313" key="3">
    <source>
        <dbReference type="Proteomes" id="UP000613011"/>
    </source>
</evidence>
<name>A0A937D836_9BURK</name>
<evidence type="ECO:0000313" key="2">
    <source>
        <dbReference type="EMBL" id="MBL0422633.1"/>
    </source>
</evidence>
<organism evidence="2 3">
    <name type="scientific">Ramlibacter aurantiacus</name>
    <dbReference type="NCBI Taxonomy" id="2801330"/>
    <lineage>
        <taxon>Bacteria</taxon>
        <taxon>Pseudomonadati</taxon>
        <taxon>Pseudomonadota</taxon>
        <taxon>Betaproteobacteria</taxon>
        <taxon>Burkholderiales</taxon>
        <taxon>Comamonadaceae</taxon>
        <taxon>Ramlibacter</taxon>
    </lineage>
</organism>
<feature type="chain" id="PRO_5036690568" evidence="1">
    <location>
        <begin position="47"/>
        <end position="145"/>
    </location>
</feature>
<accession>A0A937D836</accession>
<dbReference type="Proteomes" id="UP000613011">
    <property type="component" value="Unassembled WGS sequence"/>
</dbReference>
<reference evidence="2" key="1">
    <citation type="submission" date="2021-01" db="EMBL/GenBank/DDBJ databases">
        <title>Ramlibacter sp. strain AW1 16S ribosomal RNA gene Genome sequencing and assembly.</title>
        <authorList>
            <person name="Kang M."/>
        </authorList>
    </citation>
    <scope>NUCLEOTIDE SEQUENCE</scope>
    <source>
        <strain evidence="2">AW1</strain>
    </source>
</reference>
<dbReference type="AlphaFoldDB" id="A0A937D836"/>
<evidence type="ECO:0000256" key="1">
    <source>
        <dbReference type="SAM" id="SignalP"/>
    </source>
</evidence>
<sequence>MTAGKDRRHRYNASAVMLAWRYIVMAMNATVVFASALALITSVAHAAPAVSITGTGCAFYDGDGGFAFTTNTRILSTQSANGNGLLKCEGAVPPPTSGTAVRYDFATTGGVCVATHPINQATEQWQQTVSANGNVTLVCQFGSGR</sequence>
<gene>
    <name evidence="2" type="ORF">JI739_20030</name>
</gene>